<keyword evidence="6" id="KW-1185">Reference proteome</keyword>
<protein>
    <recommendedName>
        <fullName evidence="7">Extracellular solute-binding protein</fullName>
    </recommendedName>
</protein>
<evidence type="ECO:0008006" key="7">
    <source>
        <dbReference type="Google" id="ProtNLM"/>
    </source>
</evidence>
<dbReference type="PANTHER" id="PTHR43649:SF31">
    <property type="entry name" value="SN-GLYCEROL-3-PHOSPHATE-BINDING PERIPLASMIC PROTEIN UGPB"/>
    <property type="match status" value="1"/>
</dbReference>
<dbReference type="AlphaFoldDB" id="A0A916K857"/>
<evidence type="ECO:0000256" key="1">
    <source>
        <dbReference type="ARBA" id="ARBA00004196"/>
    </source>
</evidence>
<evidence type="ECO:0000256" key="4">
    <source>
        <dbReference type="ARBA" id="ARBA00022729"/>
    </source>
</evidence>
<dbReference type="InterPro" id="IPR006059">
    <property type="entry name" value="SBP"/>
</dbReference>
<evidence type="ECO:0000256" key="3">
    <source>
        <dbReference type="ARBA" id="ARBA00022448"/>
    </source>
</evidence>
<gene>
    <name evidence="5" type="ORF">PAESOLCIP111_05601</name>
</gene>
<sequence length="464" mass="51619">MFRDYPASSQSTGDDFGILTNTKLGETDMKMNRMAALSLLLFATACSSGNDGKSAGEQPAAEKNAPPQVSTEPVTIKFALSMGWLGPDEFQKYVEEPVKKRYPYITIEPIDLSKPENGFDKLMAAGNIPDLVMTASPIIYRFVGTGMEDSIEPLIKKFNFDLSRLNPVAVESVKSASLQNNLIGLPWTMHFSALYFNKDIFDKFGVPYPKDGMTWEEARELAKKVTRSEGGVQYRGLEPDKATRVASVLSYGLVDPVTEKPTVNNDNWKKIFELLKSIYDIPGNNTPRLAGGGTDQFKKEQTLAMLASNNNLPNLKDAQDLNWDLVQYPSFKERPNTGMQVDEWILHVTAQSKYKDQAFQVISTILSDEVQTEVARNARLPIVKSSNMEQEFGKNLAYLQGKNVKAAFMTTPAKALPVSVYDSFADGYMSNAIVPIIKGEKDINSALREAEEQISKNIETNRQK</sequence>
<organism evidence="5 6">
    <name type="scientific">Paenibacillus solanacearum</name>
    <dbReference type="NCBI Taxonomy" id="2048548"/>
    <lineage>
        <taxon>Bacteria</taxon>
        <taxon>Bacillati</taxon>
        <taxon>Bacillota</taxon>
        <taxon>Bacilli</taxon>
        <taxon>Bacillales</taxon>
        <taxon>Paenibacillaceae</taxon>
        <taxon>Paenibacillus</taxon>
    </lineage>
</organism>
<evidence type="ECO:0000313" key="6">
    <source>
        <dbReference type="Proteomes" id="UP000693672"/>
    </source>
</evidence>
<comment type="subcellular location">
    <subcellularLocation>
        <location evidence="1">Cell envelope</location>
    </subcellularLocation>
</comment>
<reference evidence="5" key="1">
    <citation type="submission" date="2021-06" db="EMBL/GenBank/DDBJ databases">
        <authorList>
            <person name="Criscuolo A."/>
        </authorList>
    </citation>
    <scope>NUCLEOTIDE SEQUENCE</scope>
    <source>
        <strain evidence="5">CIP111600</strain>
    </source>
</reference>
<keyword evidence="4" id="KW-0732">Signal</keyword>
<dbReference type="EMBL" id="CAJVAS010000042">
    <property type="protein sequence ID" value="CAG7648440.1"/>
    <property type="molecule type" value="Genomic_DNA"/>
</dbReference>
<evidence type="ECO:0000256" key="2">
    <source>
        <dbReference type="ARBA" id="ARBA00008520"/>
    </source>
</evidence>
<proteinExistence type="inferred from homology"/>
<name>A0A916K857_9BACL</name>
<comment type="caution">
    <text evidence="5">The sequence shown here is derived from an EMBL/GenBank/DDBJ whole genome shotgun (WGS) entry which is preliminary data.</text>
</comment>
<comment type="similarity">
    <text evidence="2">Belongs to the bacterial solute-binding protein 1 family.</text>
</comment>
<dbReference type="Proteomes" id="UP000693672">
    <property type="component" value="Unassembled WGS sequence"/>
</dbReference>
<dbReference type="Pfam" id="PF01547">
    <property type="entry name" value="SBP_bac_1"/>
    <property type="match status" value="1"/>
</dbReference>
<keyword evidence="3" id="KW-0813">Transport</keyword>
<dbReference type="PANTHER" id="PTHR43649">
    <property type="entry name" value="ARABINOSE-BINDING PROTEIN-RELATED"/>
    <property type="match status" value="1"/>
</dbReference>
<evidence type="ECO:0000313" key="5">
    <source>
        <dbReference type="EMBL" id="CAG7648440.1"/>
    </source>
</evidence>
<accession>A0A916K857</accession>
<dbReference type="GO" id="GO:0030313">
    <property type="term" value="C:cell envelope"/>
    <property type="evidence" value="ECO:0007669"/>
    <property type="project" value="UniProtKB-SubCell"/>
</dbReference>
<dbReference type="InterPro" id="IPR050490">
    <property type="entry name" value="Bact_solute-bd_prot1"/>
</dbReference>